<feature type="compositionally biased region" description="Polar residues" evidence="2">
    <location>
        <begin position="1"/>
        <end position="13"/>
    </location>
</feature>
<feature type="region of interest" description="Disordered" evidence="2">
    <location>
        <begin position="45"/>
        <end position="137"/>
    </location>
</feature>
<dbReference type="Pfam" id="PF08318">
    <property type="entry name" value="COG4_m"/>
    <property type="match status" value="1"/>
</dbReference>
<dbReference type="PANTHER" id="PTHR24016:SF0">
    <property type="entry name" value="CONSERVED OLIGOMERIC GOLGI COMPLEX SUBUNIT 4"/>
    <property type="match status" value="1"/>
</dbReference>
<sequence>MAPNVNSSSSTTDVPADLVDSLGCRSPRDALLALAYESESTALRLSGELSTSLLSSSSSSSSSSSRKGRTALTMTSSVVDGRGGGGGGGGVGFKSSSIPLPRSLRDAPRPAARPSPPSIADHHRHEEVEEDDDGRKEEGVATVVDVVDPPSRALHRLNPSHALTHATIASESILSSLSKIASGGSAASSEMRQLERERQRLDDESIDVENALAIREGTIRGGDSLMGRRYADAARAVADVNAILDGRGGGGNGNGLPATDRAKDLAGSDALIAHVRTTEVLRRAVGERYEVAVQHGDVAGLSELTPLLGMLGMAELGVRLYLQYSQSVLCKQMDADFDDDPMSSSSTPIDMSNVPREEGMSRAAMRRRAEEERKSRRNAGSSVPSKLAKIYNAAVTHLRHHLPMVAYALGEADGDAALVQLVHVEAEKRVVDVLREHMAERELGRTVRRAELVATKVENRYAGGGGGGGSGTGGGGGGMGGGHNADDGIFGMDDANIANVIMGLGAGIGGDALDIASRRNAAQREDCGFTVEVGNLSDVDAALEEWALIMQHTESYERFVRHAVEEVIKARKLRKAQKREDKRRLREISEARAGRDGDSSSMLSAGPSTPRGKKNAPEMEDESELEDRLEILPPHTALNEVAAEIGGYYSSLERCLLLAGMQRAFIHANFPDDSTFTLVAIGNLNAGNNTYSAMAASGSRALQTTLVDECLFAARRSTLRAFATGHVGVASAAANVCVDVLGRVLLDVLTRRAEMGASLVKPGEGLIDGQSGLLSFAKTTAGKGFRGVQGAATRAGSKAGDVNDATAEALRQRTSLGVARAVASFNDLEVVADYTKRLEANFLKEIDAGYPRGHVTEQLRMCVKGLSGVVEAFSQASARSVEELIATLLPRVRQVVNDSVGQDTSVSAASNFLGTPLAVGNASTAKVFLDYNLDDAAFELSQISEGYIGRMCSSLDELIDPLRVHLVPKLADDLVIGILGGVAKRLESAIRKSSFTPLGAISLDSDIRYLMNFVKDRIDSPELKSNVTLCKACPPLARLNQITVLLNVDDLEDALDLISVSKRKGLWDLKLDDVKTVLSLRVDFEGSKVNDLLQLDDE</sequence>
<dbReference type="PANTHER" id="PTHR24016">
    <property type="entry name" value="CONSERVED OLIGOMERIC GOLGI COMPLEX SUBUNIT 4"/>
    <property type="match status" value="1"/>
</dbReference>
<accession>A0ABD3MUN2</accession>
<feature type="coiled-coil region" evidence="1">
    <location>
        <begin position="184"/>
        <end position="211"/>
    </location>
</feature>
<feature type="compositionally biased region" description="Basic and acidic residues" evidence="2">
    <location>
        <begin position="120"/>
        <end position="137"/>
    </location>
</feature>
<feature type="domain" description="Conserved oligomeric Golgi complex subunit 4 C-terminal" evidence="4">
    <location>
        <begin position="824"/>
        <end position="1075"/>
    </location>
</feature>
<feature type="domain" description="COG4 transport protein middle alpha-helical bundle" evidence="3">
    <location>
        <begin position="373"/>
        <end position="752"/>
    </location>
</feature>
<name>A0ABD3MUN2_9STRA</name>
<feature type="compositionally biased region" description="Low complexity" evidence="2">
    <location>
        <begin position="45"/>
        <end position="65"/>
    </location>
</feature>
<feature type="compositionally biased region" description="Gly residues" evidence="2">
    <location>
        <begin position="81"/>
        <end position="92"/>
    </location>
</feature>
<evidence type="ECO:0000259" key="3">
    <source>
        <dbReference type="Pfam" id="PF08318"/>
    </source>
</evidence>
<organism evidence="5 6">
    <name type="scientific">Stephanodiscus triporus</name>
    <dbReference type="NCBI Taxonomy" id="2934178"/>
    <lineage>
        <taxon>Eukaryota</taxon>
        <taxon>Sar</taxon>
        <taxon>Stramenopiles</taxon>
        <taxon>Ochrophyta</taxon>
        <taxon>Bacillariophyta</taxon>
        <taxon>Coscinodiscophyceae</taxon>
        <taxon>Thalassiosirophycidae</taxon>
        <taxon>Stephanodiscales</taxon>
        <taxon>Stephanodiscaceae</taxon>
        <taxon>Stephanodiscus</taxon>
    </lineage>
</organism>
<dbReference type="Gene3D" id="1.20.58.1970">
    <property type="match status" value="1"/>
</dbReference>
<dbReference type="AlphaFoldDB" id="A0ABD3MUN2"/>
<dbReference type="InterPro" id="IPR048684">
    <property type="entry name" value="COG4_C"/>
</dbReference>
<dbReference type="Proteomes" id="UP001530315">
    <property type="component" value="Unassembled WGS sequence"/>
</dbReference>
<keyword evidence="1" id="KW-0175">Coiled coil</keyword>
<feature type="compositionally biased region" description="Basic and acidic residues" evidence="2">
    <location>
        <begin position="579"/>
        <end position="598"/>
    </location>
</feature>
<protein>
    <submittedName>
        <fullName evidence="5">Uncharacterized protein</fullName>
    </submittedName>
</protein>
<proteinExistence type="predicted"/>
<evidence type="ECO:0000256" key="2">
    <source>
        <dbReference type="SAM" id="MobiDB-lite"/>
    </source>
</evidence>
<feature type="region of interest" description="Disordered" evidence="2">
    <location>
        <begin position="1"/>
        <end position="22"/>
    </location>
</feature>
<reference evidence="5 6" key="1">
    <citation type="submission" date="2024-10" db="EMBL/GenBank/DDBJ databases">
        <title>Updated reference genomes for cyclostephanoid diatoms.</title>
        <authorList>
            <person name="Roberts W.R."/>
            <person name="Alverson A.J."/>
        </authorList>
    </citation>
    <scope>NUCLEOTIDE SEQUENCE [LARGE SCALE GENOMIC DNA]</scope>
    <source>
        <strain evidence="5 6">AJA276-08</strain>
    </source>
</reference>
<feature type="region of interest" description="Disordered" evidence="2">
    <location>
        <begin position="339"/>
        <end position="383"/>
    </location>
</feature>
<dbReference type="EMBL" id="JALLAZ020001698">
    <property type="protein sequence ID" value="KAL3767656.1"/>
    <property type="molecule type" value="Genomic_DNA"/>
</dbReference>
<comment type="caution">
    <text evidence="5">The sequence shown here is derived from an EMBL/GenBank/DDBJ whole genome shotgun (WGS) entry which is preliminary data.</text>
</comment>
<evidence type="ECO:0000313" key="6">
    <source>
        <dbReference type="Proteomes" id="UP001530315"/>
    </source>
</evidence>
<evidence type="ECO:0000259" key="4">
    <source>
        <dbReference type="Pfam" id="PF20662"/>
    </source>
</evidence>
<feature type="region of interest" description="Disordered" evidence="2">
    <location>
        <begin position="579"/>
        <end position="626"/>
    </location>
</feature>
<dbReference type="InterPro" id="IPR013167">
    <property type="entry name" value="COG4_M"/>
</dbReference>
<evidence type="ECO:0000313" key="5">
    <source>
        <dbReference type="EMBL" id="KAL3767656.1"/>
    </source>
</evidence>
<keyword evidence="6" id="KW-1185">Reference proteome</keyword>
<dbReference type="InterPro" id="IPR048682">
    <property type="entry name" value="COG4"/>
</dbReference>
<gene>
    <name evidence="5" type="ORF">ACHAW5_006997</name>
</gene>
<dbReference type="Pfam" id="PF20662">
    <property type="entry name" value="COG4_C"/>
    <property type="match status" value="1"/>
</dbReference>
<evidence type="ECO:0000256" key="1">
    <source>
        <dbReference type="SAM" id="Coils"/>
    </source>
</evidence>